<accession>A0A0N5BZ06</accession>
<proteinExistence type="predicted"/>
<dbReference type="AlphaFoldDB" id="A0A0N5BZ06"/>
<reference evidence="2" key="1">
    <citation type="submission" date="2017-02" db="UniProtKB">
        <authorList>
            <consortium name="WormBaseParasite"/>
        </authorList>
    </citation>
    <scope>IDENTIFICATION</scope>
</reference>
<name>A0A0N5BZ06_STREA</name>
<evidence type="ECO:0000313" key="2">
    <source>
        <dbReference type="WBParaSite" id="SPAL_0001100200.1"/>
    </source>
</evidence>
<sequence length="83" mass="9706">MTEVKENNPTYSLEVVYQCAMPFEYYEYSRKNYSTQSSQTLVKDVEGIVITDNDVTDVDELNDVIPDKWLHITEDDTDDIEDM</sequence>
<organism evidence="1 2">
    <name type="scientific">Strongyloides papillosus</name>
    <name type="common">Intestinal threadworm</name>
    <dbReference type="NCBI Taxonomy" id="174720"/>
    <lineage>
        <taxon>Eukaryota</taxon>
        <taxon>Metazoa</taxon>
        <taxon>Ecdysozoa</taxon>
        <taxon>Nematoda</taxon>
        <taxon>Chromadorea</taxon>
        <taxon>Rhabditida</taxon>
        <taxon>Tylenchina</taxon>
        <taxon>Panagrolaimomorpha</taxon>
        <taxon>Strongyloidoidea</taxon>
        <taxon>Strongyloididae</taxon>
        <taxon>Strongyloides</taxon>
    </lineage>
</organism>
<dbReference type="Proteomes" id="UP000046392">
    <property type="component" value="Unplaced"/>
</dbReference>
<keyword evidence="1" id="KW-1185">Reference proteome</keyword>
<protein>
    <submittedName>
        <fullName evidence="2">Phage protein</fullName>
    </submittedName>
</protein>
<dbReference type="WBParaSite" id="SPAL_0001100200.1">
    <property type="protein sequence ID" value="SPAL_0001100200.1"/>
    <property type="gene ID" value="SPAL_0001100200"/>
</dbReference>
<evidence type="ECO:0000313" key="1">
    <source>
        <dbReference type="Proteomes" id="UP000046392"/>
    </source>
</evidence>